<dbReference type="CDD" id="cd02094">
    <property type="entry name" value="P-type_ATPase_Cu-like"/>
    <property type="match status" value="1"/>
</dbReference>
<keyword evidence="8" id="KW-0677">Repeat</keyword>
<dbReference type="GO" id="GO:0005886">
    <property type="term" value="C:plasma membrane"/>
    <property type="evidence" value="ECO:0007669"/>
    <property type="project" value="UniProtKB-SubCell"/>
</dbReference>
<dbReference type="InterPro" id="IPR036163">
    <property type="entry name" value="HMA_dom_sf"/>
</dbReference>
<dbReference type="Gene3D" id="3.30.70.100">
    <property type="match status" value="2"/>
</dbReference>
<dbReference type="InterPro" id="IPR006121">
    <property type="entry name" value="HMA_dom"/>
</dbReference>
<dbReference type="InterPro" id="IPR023214">
    <property type="entry name" value="HAD_sf"/>
</dbReference>
<evidence type="ECO:0000256" key="13">
    <source>
        <dbReference type="ARBA" id="ARBA00022967"/>
    </source>
</evidence>
<dbReference type="InterPro" id="IPR059000">
    <property type="entry name" value="ATPase_P-type_domA"/>
</dbReference>
<keyword evidence="15" id="KW-0186">Copper</keyword>
<feature type="transmembrane region" description="Helical" evidence="18">
    <location>
        <begin position="795"/>
        <end position="817"/>
    </location>
</feature>
<evidence type="ECO:0000256" key="5">
    <source>
        <dbReference type="ARBA" id="ARBA00022475"/>
    </source>
</evidence>
<dbReference type="Pfam" id="PF00403">
    <property type="entry name" value="HMA"/>
    <property type="match status" value="2"/>
</dbReference>
<dbReference type="Pfam" id="PF00702">
    <property type="entry name" value="Hydrolase"/>
    <property type="match status" value="1"/>
</dbReference>
<evidence type="ECO:0000256" key="16">
    <source>
        <dbReference type="ARBA" id="ARBA00023065"/>
    </source>
</evidence>
<name>A0A9W6JBM1_9HYPH</name>
<dbReference type="AlphaFoldDB" id="A0A9W6JBM1"/>
<dbReference type="GO" id="GO:0055070">
    <property type="term" value="P:copper ion homeostasis"/>
    <property type="evidence" value="ECO:0007669"/>
    <property type="project" value="TreeGrafter"/>
</dbReference>
<dbReference type="PANTHER" id="PTHR43520:SF8">
    <property type="entry name" value="P-TYPE CU(+) TRANSPORTER"/>
    <property type="match status" value="1"/>
</dbReference>
<evidence type="ECO:0000256" key="15">
    <source>
        <dbReference type="ARBA" id="ARBA00023008"/>
    </source>
</evidence>
<comment type="caution">
    <text evidence="20">The sequence shown here is derived from an EMBL/GenBank/DDBJ whole genome shotgun (WGS) entry which is preliminary data.</text>
</comment>
<dbReference type="SUPFAM" id="SSF81665">
    <property type="entry name" value="Calcium ATPase, transmembrane domain M"/>
    <property type="match status" value="1"/>
</dbReference>
<evidence type="ECO:0000256" key="14">
    <source>
        <dbReference type="ARBA" id="ARBA00022989"/>
    </source>
</evidence>
<dbReference type="PROSITE" id="PS50846">
    <property type="entry name" value="HMA_2"/>
    <property type="match status" value="2"/>
</dbReference>
<dbReference type="SFLD" id="SFLDF00027">
    <property type="entry name" value="p-type_atpase"/>
    <property type="match status" value="1"/>
</dbReference>
<evidence type="ECO:0000256" key="17">
    <source>
        <dbReference type="ARBA" id="ARBA00023136"/>
    </source>
</evidence>
<evidence type="ECO:0000256" key="12">
    <source>
        <dbReference type="ARBA" id="ARBA00022842"/>
    </source>
</evidence>
<feature type="transmembrane region" description="Helical" evidence="18">
    <location>
        <begin position="209"/>
        <end position="229"/>
    </location>
</feature>
<comment type="subcellular location">
    <subcellularLocation>
        <location evidence="1">Cell membrane</location>
        <topology evidence="1">Multi-pass membrane protein</topology>
    </subcellularLocation>
</comment>
<keyword evidence="4" id="KW-0813">Transport</keyword>
<keyword evidence="13" id="KW-1278">Translocase</keyword>
<dbReference type="InterPro" id="IPR017969">
    <property type="entry name" value="Heavy-metal-associated_CS"/>
</dbReference>
<dbReference type="GO" id="GO:0016887">
    <property type="term" value="F:ATP hydrolysis activity"/>
    <property type="evidence" value="ECO:0007669"/>
    <property type="project" value="InterPro"/>
</dbReference>
<dbReference type="FunFam" id="2.70.150.10:FF:000020">
    <property type="entry name" value="Copper-exporting P-type ATPase A"/>
    <property type="match status" value="1"/>
</dbReference>
<dbReference type="Gene3D" id="3.40.1110.10">
    <property type="entry name" value="Calcium-transporting ATPase, cytoplasmic domain N"/>
    <property type="match status" value="1"/>
</dbReference>
<dbReference type="NCBIfam" id="TIGR01525">
    <property type="entry name" value="ATPase-IB_hvy"/>
    <property type="match status" value="1"/>
</dbReference>
<dbReference type="FunFam" id="3.30.70.100:FF:000005">
    <property type="entry name" value="Copper-exporting P-type ATPase A"/>
    <property type="match status" value="2"/>
</dbReference>
<evidence type="ECO:0000256" key="18">
    <source>
        <dbReference type="RuleBase" id="RU362081"/>
    </source>
</evidence>
<accession>A0A9W6JBM1</accession>
<keyword evidence="11 18" id="KW-0067">ATP-binding</keyword>
<dbReference type="InterPro" id="IPR008250">
    <property type="entry name" value="ATPase_P-typ_transduc_dom_A_sf"/>
</dbReference>
<keyword evidence="21" id="KW-1185">Reference proteome</keyword>
<keyword evidence="16" id="KW-0406">Ion transport</keyword>
<dbReference type="PRINTS" id="PR00943">
    <property type="entry name" value="CUATPASE"/>
</dbReference>
<feature type="transmembrane region" description="Helical" evidence="18">
    <location>
        <begin position="454"/>
        <end position="477"/>
    </location>
</feature>
<dbReference type="GO" id="GO:0140581">
    <property type="term" value="F:P-type monovalent copper transporter activity"/>
    <property type="evidence" value="ECO:0007669"/>
    <property type="project" value="UniProtKB-EC"/>
</dbReference>
<dbReference type="InterPro" id="IPR018303">
    <property type="entry name" value="ATPase_P-typ_P_site"/>
</dbReference>
<evidence type="ECO:0000256" key="4">
    <source>
        <dbReference type="ARBA" id="ARBA00022448"/>
    </source>
</evidence>
<feature type="transmembrane region" description="Helical" evidence="18">
    <location>
        <begin position="241"/>
        <end position="262"/>
    </location>
</feature>
<dbReference type="PANTHER" id="PTHR43520">
    <property type="entry name" value="ATP7, ISOFORM B"/>
    <property type="match status" value="1"/>
</dbReference>
<evidence type="ECO:0000256" key="6">
    <source>
        <dbReference type="ARBA" id="ARBA00022692"/>
    </source>
</evidence>
<dbReference type="GO" id="GO:0005507">
    <property type="term" value="F:copper ion binding"/>
    <property type="evidence" value="ECO:0007669"/>
    <property type="project" value="InterPro"/>
</dbReference>
<dbReference type="InterPro" id="IPR023299">
    <property type="entry name" value="ATPase_P-typ_cyto_dom_N"/>
</dbReference>
<dbReference type="NCBIfam" id="TIGR01494">
    <property type="entry name" value="ATPase_P-type"/>
    <property type="match status" value="1"/>
</dbReference>
<gene>
    <name evidence="20" type="ORF">GCM10017643_35330</name>
</gene>
<feature type="domain" description="HMA" evidence="19">
    <location>
        <begin position="79"/>
        <end position="145"/>
    </location>
</feature>
<keyword evidence="7 18" id="KW-0479">Metal-binding</keyword>
<evidence type="ECO:0000313" key="20">
    <source>
        <dbReference type="EMBL" id="GLK73416.1"/>
    </source>
</evidence>
<evidence type="ECO:0000259" key="19">
    <source>
        <dbReference type="PROSITE" id="PS50846"/>
    </source>
</evidence>
<dbReference type="InterPro" id="IPR044492">
    <property type="entry name" value="P_typ_ATPase_HD_dom"/>
</dbReference>
<feature type="transmembrane region" description="Helical" evidence="18">
    <location>
        <begin position="426"/>
        <end position="448"/>
    </location>
</feature>
<keyword evidence="9 18" id="KW-0547">Nucleotide-binding</keyword>
<evidence type="ECO:0000313" key="21">
    <source>
        <dbReference type="Proteomes" id="UP001143370"/>
    </source>
</evidence>
<feature type="transmembrane region" description="Helical" evidence="18">
    <location>
        <begin position="170"/>
        <end position="189"/>
    </location>
</feature>
<evidence type="ECO:0000256" key="11">
    <source>
        <dbReference type="ARBA" id="ARBA00022840"/>
    </source>
</evidence>
<evidence type="ECO:0000256" key="3">
    <source>
        <dbReference type="ARBA" id="ARBA00012517"/>
    </source>
</evidence>
<dbReference type="RefSeq" id="WP_246544833.1">
    <property type="nucleotide sequence ID" value="NZ_BSFJ01000026.1"/>
</dbReference>
<dbReference type="Gene3D" id="3.40.50.1000">
    <property type="entry name" value="HAD superfamily/HAD-like"/>
    <property type="match status" value="1"/>
</dbReference>
<dbReference type="SUPFAM" id="SSF81653">
    <property type="entry name" value="Calcium ATPase, transduction domain A"/>
    <property type="match status" value="1"/>
</dbReference>
<dbReference type="GO" id="GO:0060003">
    <property type="term" value="P:copper ion export"/>
    <property type="evidence" value="ECO:0007669"/>
    <property type="project" value="UniProtKB-ARBA"/>
</dbReference>
<dbReference type="NCBIfam" id="TIGR01511">
    <property type="entry name" value="ATPase-IB1_Cu"/>
    <property type="match status" value="1"/>
</dbReference>
<reference evidence="20" key="1">
    <citation type="journal article" date="2014" name="Int. J. Syst. Evol. Microbiol.">
        <title>Complete genome sequence of Corynebacterium casei LMG S-19264T (=DSM 44701T), isolated from a smear-ripened cheese.</title>
        <authorList>
            <consortium name="US DOE Joint Genome Institute (JGI-PGF)"/>
            <person name="Walter F."/>
            <person name="Albersmeier A."/>
            <person name="Kalinowski J."/>
            <person name="Ruckert C."/>
        </authorList>
    </citation>
    <scope>NUCLEOTIDE SEQUENCE</scope>
    <source>
        <strain evidence="20">VKM B-2484</strain>
    </source>
</reference>
<evidence type="ECO:0000256" key="7">
    <source>
        <dbReference type="ARBA" id="ARBA00022723"/>
    </source>
</evidence>
<dbReference type="EC" id="7.2.2.8" evidence="3"/>
<keyword evidence="5 18" id="KW-1003">Cell membrane</keyword>
<reference evidence="20" key="2">
    <citation type="submission" date="2023-01" db="EMBL/GenBank/DDBJ databases">
        <authorList>
            <person name="Sun Q."/>
            <person name="Evtushenko L."/>
        </authorList>
    </citation>
    <scope>NUCLEOTIDE SEQUENCE</scope>
    <source>
        <strain evidence="20">VKM B-2484</strain>
    </source>
</reference>
<keyword evidence="10" id="KW-0187">Copper transport</keyword>
<evidence type="ECO:0000256" key="8">
    <source>
        <dbReference type="ARBA" id="ARBA00022737"/>
    </source>
</evidence>
<feature type="domain" description="HMA" evidence="19">
    <location>
        <begin position="12"/>
        <end position="77"/>
    </location>
</feature>
<dbReference type="InterPro" id="IPR027256">
    <property type="entry name" value="P-typ_ATPase_IB"/>
</dbReference>
<dbReference type="SFLD" id="SFLDS00003">
    <property type="entry name" value="Haloacid_Dehalogenase"/>
    <property type="match status" value="1"/>
</dbReference>
<dbReference type="SUPFAM" id="SSF56784">
    <property type="entry name" value="HAD-like"/>
    <property type="match status" value="1"/>
</dbReference>
<dbReference type="Pfam" id="PF00122">
    <property type="entry name" value="E1-E2_ATPase"/>
    <property type="match status" value="1"/>
</dbReference>
<dbReference type="InterPro" id="IPR001757">
    <property type="entry name" value="P_typ_ATPase"/>
</dbReference>
<sequence>MLTSTAFASPSATLRLRIEGMTCASCVGRVEKALKALPGVTRVSVNLATERAEVDFSAQPDPVAVVGAVETAGYEVGSETAELVVEGMSCASCVGRVEKVLKALPGVLDASVNLATEKARIRYLDNSVSASDMIAAVVSAGYGSRLVTNGAVAEDREAARRERDMRSLRNALLLAAVLTVPVVVLEMGSHLVPAIHIWVMETIGQQGNWYLQFALTTLVLFVPGLRFFIKGVPALLRGRPDMNTLVSLGTGAAWAYSVVATFAPHLLPEGTHNVYYEAAAVIVALILLGRWLEARAKGRTSEAIRQLMDLQAKTAQVLRDGKAVQVALSEVVAGDIVQVRPGERVPVDGDVLDGSSFVDESMITGEPIPVQKGAGAAVVGGTINKTGSITFRATKVGGDTVLAQIIRMVEAAQGSKLPIQALVDRVTGVFVPIVIGIAALTFAIWLVFGPDPALAFALVNGVAVLIIACPCAMGLATPTSIMVGTGRAARMGILFRKGEALQTLRSAKAIALDKTGTLTKGRPELTDLSLINGFGESDVLSLVAAVEERSEHPIAEAIVAAAKLRALTFGTVQNFEAVPGFGVAATVDGRQVEIGADRYMKKLGYDLAEVEPVGQSLASQGKSPLYAAIDGRLAAAIAVADPIKPTTRDSIAALHRLGIKVAMITGDNARTATAIARQLGIDEVMAEVLPDGKVKAIKALRQRFGTVAFVGDGINDAPALAEADVGVAIGTGTDVAIEAADVVLMSGDLRGVVNAIALSKATIRNIKQNLFWAFAYNASLIPVAAGILYPFSGTLLSPIFAAGAMAASSVFVLGNALRLKRFQPPMTVDSTPARRAHRPALVPAE</sequence>
<dbReference type="CDD" id="cd00371">
    <property type="entry name" value="HMA"/>
    <property type="match status" value="2"/>
</dbReference>
<organism evidence="20 21">
    <name type="scientific">Ancylobacter dichloromethanicus</name>
    <dbReference type="NCBI Taxonomy" id="518825"/>
    <lineage>
        <taxon>Bacteria</taxon>
        <taxon>Pseudomonadati</taxon>
        <taxon>Pseudomonadota</taxon>
        <taxon>Alphaproteobacteria</taxon>
        <taxon>Hyphomicrobiales</taxon>
        <taxon>Xanthobacteraceae</taxon>
        <taxon>Ancylobacter</taxon>
    </lineage>
</organism>
<protein>
    <recommendedName>
        <fullName evidence="3">P-type Cu(+) transporter</fullName>
        <ecNumber evidence="3">7.2.2.8</ecNumber>
    </recommendedName>
</protein>
<dbReference type="InterPro" id="IPR006122">
    <property type="entry name" value="HMA_Cu_ion-bd"/>
</dbReference>
<keyword evidence="12" id="KW-0460">Magnesium</keyword>
<dbReference type="InterPro" id="IPR036412">
    <property type="entry name" value="HAD-like_sf"/>
</dbReference>
<feature type="transmembrane region" description="Helical" evidence="18">
    <location>
        <begin position="274"/>
        <end position="292"/>
    </location>
</feature>
<dbReference type="NCBIfam" id="TIGR00003">
    <property type="entry name" value="copper ion binding protein"/>
    <property type="match status" value="2"/>
</dbReference>
<dbReference type="PROSITE" id="PS00154">
    <property type="entry name" value="ATPASE_E1_E2"/>
    <property type="match status" value="1"/>
</dbReference>
<evidence type="ECO:0000256" key="1">
    <source>
        <dbReference type="ARBA" id="ARBA00004651"/>
    </source>
</evidence>
<comment type="similarity">
    <text evidence="2 18">Belongs to the cation transport ATPase (P-type) (TC 3.A.3) family. Type IB subfamily.</text>
</comment>
<evidence type="ECO:0000256" key="10">
    <source>
        <dbReference type="ARBA" id="ARBA00022796"/>
    </source>
</evidence>
<dbReference type="Gene3D" id="2.70.150.10">
    <property type="entry name" value="Calcium-transporting ATPase, cytoplasmic transduction domain A"/>
    <property type="match status" value="1"/>
</dbReference>
<dbReference type="EMBL" id="BSFJ01000026">
    <property type="protein sequence ID" value="GLK73416.1"/>
    <property type="molecule type" value="Genomic_DNA"/>
</dbReference>
<feature type="transmembrane region" description="Helical" evidence="18">
    <location>
        <begin position="770"/>
        <end position="789"/>
    </location>
</feature>
<dbReference type="PROSITE" id="PS01047">
    <property type="entry name" value="HMA_1"/>
    <property type="match status" value="2"/>
</dbReference>
<dbReference type="InterPro" id="IPR023298">
    <property type="entry name" value="ATPase_P-typ_TM_dom_sf"/>
</dbReference>
<dbReference type="GO" id="GO:0005524">
    <property type="term" value="F:ATP binding"/>
    <property type="evidence" value="ECO:0007669"/>
    <property type="project" value="UniProtKB-UniRule"/>
</dbReference>
<keyword evidence="17 18" id="KW-0472">Membrane</keyword>
<evidence type="ECO:0000256" key="9">
    <source>
        <dbReference type="ARBA" id="ARBA00022741"/>
    </source>
</evidence>
<dbReference type="PRINTS" id="PR00119">
    <property type="entry name" value="CATATPASE"/>
</dbReference>
<dbReference type="SFLD" id="SFLDG00002">
    <property type="entry name" value="C1.7:_P-type_atpase_like"/>
    <property type="match status" value="1"/>
</dbReference>
<dbReference type="SUPFAM" id="SSF55008">
    <property type="entry name" value="HMA, heavy metal-associated domain"/>
    <property type="match status" value="2"/>
</dbReference>
<keyword evidence="6 18" id="KW-0812">Transmembrane</keyword>
<dbReference type="GO" id="GO:0043682">
    <property type="term" value="F:P-type divalent copper transporter activity"/>
    <property type="evidence" value="ECO:0007669"/>
    <property type="project" value="TreeGrafter"/>
</dbReference>
<dbReference type="Proteomes" id="UP001143370">
    <property type="component" value="Unassembled WGS sequence"/>
</dbReference>
<keyword evidence="14 18" id="KW-1133">Transmembrane helix</keyword>
<proteinExistence type="inferred from homology"/>
<evidence type="ECO:0000256" key="2">
    <source>
        <dbReference type="ARBA" id="ARBA00006024"/>
    </source>
</evidence>